<dbReference type="Gene3D" id="2.40.100.10">
    <property type="entry name" value="Cyclophilin-like"/>
    <property type="match status" value="1"/>
</dbReference>
<dbReference type="OrthoDB" id="193499at2759"/>
<keyword evidence="8" id="KW-1185">Reference proteome</keyword>
<dbReference type="HOGENOM" id="CLU_012062_4_5_1"/>
<evidence type="ECO:0000256" key="3">
    <source>
        <dbReference type="ARBA" id="ARBA00023235"/>
    </source>
</evidence>
<dbReference type="EMBL" id="KN833335">
    <property type="protein sequence ID" value="KIM71383.1"/>
    <property type="molecule type" value="Genomic_DNA"/>
</dbReference>
<evidence type="ECO:0000256" key="5">
    <source>
        <dbReference type="SAM" id="Phobius"/>
    </source>
</evidence>
<comment type="similarity">
    <text evidence="4">Belongs to the cyclophilin-type PPIase family.</text>
</comment>
<dbReference type="GO" id="GO:0016018">
    <property type="term" value="F:cyclosporin A binding"/>
    <property type="evidence" value="ECO:0007669"/>
    <property type="project" value="TreeGrafter"/>
</dbReference>
<feature type="non-terminal residue" evidence="7">
    <location>
        <position position="1"/>
    </location>
</feature>
<organism evidence="7 8">
    <name type="scientific">Piloderma croceum (strain F 1598)</name>
    <dbReference type="NCBI Taxonomy" id="765440"/>
    <lineage>
        <taxon>Eukaryota</taxon>
        <taxon>Fungi</taxon>
        <taxon>Dikarya</taxon>
        <taxon>Basidiomycota</taxon>
        <taxon>Agaricomycotina</taxon>
        <taxon>Agaricomycetes</taxon>
        <taxon>Agaricomycetidae</taxon>
        <taxon>Atheliales</taxon>
        <taxon>Atheliaceae</taxon>
        <taxon>Piloderma</taxon>
    </lineage>
</organism>
<dbReference type="Pfam" id="PF00160">
    <property type="entry name" value="Pro_isomerase"/>
    <property type="match status" value="1"/>
</dbReference>
<feature type="transmembrane region" description="Helical" evidence="5">
    <location>
        <begin position="111"/>
        <end position="135"/>
    </location>
</feature>
<dbReference type="InterPro" id="IPR029000">
    <property type="entry name" value="Cyclophilin-like_dom_sf"/>
</dbReference>
<keyword evidence="5" id="KW-1133">Transmembrane helix</keyword>
<evidence type="ECO:0000259" key="6">
    <source>
        <dbReference type="PROSITE" id="PS50072"/>
    </source>
</evidence>
<evidence type="ECO:0000256" key="2">
    <source>
        <dbReference type="ARBA" id="ARBA00023110"/>
    </source>
</evidence>
<evidence type="ECO:0000256" key="4">
    <source>
        <dbReference type="RuleBase" id="RU363019"/>
    </source>
</evidence>
<evidence type="ECO:0000313" key="8">
    <source>
        <dbReference type="Proteomes" id="UP000054166"/>
    </source>
</evidence>
<keyword evidence="3 4" id="KW-0413">Isomerase</keyword>
<dbReference type="PROSITE" id="PS50072">
    <property type="entry name" value="CSA_PPIASE_2"/>
    <property type="match status" value="1"/>
</dbReference>
<reference evidence="7 8" key="1">
    <citation type="submission" date="2014-04" db="EMBL/GenBank/DDBJ databases">
        <authorList>
            <consortium name="DOE Joint Genome Institute"/>
            <person name="Kuo A."/>
            <person name="Tarkka M."/>
            <person name="Buscot F."/>
            <person name="Kohler A."/>
            <person name="Nagy L.G."/>
            <person name="Floudas D."/>
            <person name="Copeland A."/>
            <person name="Barry K.W."/>
            <person name="Cichocki N."/>
            <person name="Veneault-Fourrey C."/>
            <person name="LaButti K."/>
            <person name="Lindquist E.A."/>
            <person name="Lipzen A."/>
            <person name="Lundell T."/>
            <person name="Morin E."/>
            <person name="Murat C."/>
            <person name="Sun H."/>
            <person name="Tunlid A."/>
            <person name="Henrissat B."/>
            <person name="Grigoriev I.V."/>
            <person name="Hibbett D.S."/>
            <person name="Martin F."/>
            <person name="Nordberg H.P."/>
            <person name="Cantor M.N."/>
            <person name="Hua S.X."/>
        </authorList>
    </citation>
    <scope>NUCLEOTIDE SEQUENCE [LARGE SCALE GENOMIC DNA]</scope>
    <source>
        <strain evidence="7 8">F 1598</strain>
    </source>
</reference>
<accession>A0A0C3AC69</accession>
<evidence type="ECO:0000256" key="1">
    <source>
        <dbReference type="ARBA" id="ARBA00000971"/>
    </source>
</evidence>
<dbReference type="InParanoid" id="A0A0C3AC69"/>
<dbReference type="Proteomes" id="UP000054166">
    <property type="component" value="Unassembled WGS sequence"/>
</dbReference>
<comment type="catalytic activity">
    <reaction evidence="1 4">
        <text>[protein]-peptidylproline (omega=180) = [protein]-peptidylproline (omega=0)</text>
        <dbReference type="Rhea" id="RHEA:16237"/>
        <dbReference type="Rhea" id="RHEA-COMP:10747"/>
        <dbReference type="Rhea" id="RHEA-COMP:10748"/>
        <dbReference type="ChEBI" id="CHEBI:83833"/>
        <dbReference type="ChEBI" id="CHEBI:83834"/>
        <dbReference type="EC" id="5.2.1.8"/>
    </reaction>
</comment>
<dbReference type="GO" id="GO:0005737">
    <property type="term" value="C:cytoplasm"/>
    <property type="evidence" value="ECO:0007669"/>
    <property type="project" value="TreeGrafter"/>
</dbReference>
<dbReference type="PRINTS" id="PR00153">
    <property type="entry name" value="CSAPPISMRASE"/>
</dbReference>
<feature type="domain" description="PPIase cyclophilin-type" evidence="6">
    <location>
        <begin position="1"/>
        <end position="114"/>
    </location>
</feature>
<keyword evidence="5" id="KW-0812">Transmembrane</keyword>
<dbReference type="PANTHER" id="PTHR11071">
    <property type="entry name" value="PEPTIDYL-PROLYL CIS-TRANS ISOMERASE"/>
    <property type="match status" value="1"/>
</dbReference>
<dbReference type="SUPFAM" id="SSF50891">
    <property type="entry name" value="Cyclophilin-like"/>
    <property type="match status" value="1"/>
</dbReference>
<evidence type="ECO:0000313" key="7">
    <source>
        <dbReference type="EMBL" id="KIM71383.1"/>
    </source>
</evidence>
<comment type="function">
    <text evidence="4">PPIases accelerate the folding of proteins. It catalyzes the cis-trans isomerization of proline imidic peptide bonds in oligopeptides.</text>
</comment>
<dbReference type="GO" id="GO:0006457">
    <property type="term" value="P:protein folding"/>
    <property type="evidence" value="ECO:0007669"/>
    <property type="project" value="TreeGrafter"/>
</dbReference>
<dbReference type="EC" id="5.2.1.8" evidence="4"/>
<keyword evidence="2 4" id="KW-0697">Rotamase</keyword>
<gene>
    <name evidence="7" type="ORF">PILCRDRAFT_82839</name>
</gene>
<protein>
    <recommendedName>
        <fullName evidence="4">Peptidyl-prolyl cis-trans isomerase</fullName>
        <shortName evidence="4">PPIase</shortName>
        <ecNumber evidence="4">5.2.1.8</ecNumber>
    </recommendedName>
</protein>
<dbReference type="PANTHER" id="PTHR11071:SF561">
    <property type="entry name" value="PEPTIDYL-PROLYL CIS-TRANS ISOMERASE D-RELATED"/>
    <property type="match status" value="1"/>
</dbReference>
<proteinExistence type="inferred from homology"/>
<dbReference type="STRING" id="765440.A0A0C3AC69"/>
<dbReference type="InterPro" id="IPR002130">
    <property type="entry name" value="Cyclophilin-type_PPIase_dom"/>
</dbReference>
<keyword evidence="5" id="KW-0472">Membrane</keyword>
<sequence length="151" mass="16728">GMVVFKLFDEVIPLTARNFRELAIGNQGYGYEGSFFSRVVPQILIQGGDCDVEDGRGGKSIFGGEFHDKNFVKTHNKAGVVSMVNFGKDSNASQFFIYMDANQFLDGSNVVFGQSCLVTLIILLTASLFFTPTLLPNNFPIRRKLDSFQLP</sequence>
<name>A0A0C3AC69_PILCF</name>
<dbReference type="AlphaFoldDB" id="A0A0C3AC69"/>
<reference evidence="8" key="2">
    <citation type="submission" date="2015-01" db="EMBL/GenBank/DDBJ databases">
        <title>Evolutionary Origins and Diversification of the Mycorrhizal Mutualists.</title>
        <authorList>
            <consortium name="DOE Joint Genome Institute"/>
            <consortium name="Mycorrhizal Genomics Consortium"/>
            <person name="Kohler A."/>
            <person name="Kuo A."/>
            <person name="Nagy L.G."/>
            <person name="Floudas D."/>
            <person name="Copeland A."/>
            <person name="Barry K.W."/>
            <person name="Cichocki N."/>
            <person name="Veneault-Fourrey C."/>
            <person name="LaButti K."/>
            <person name="Lindquist E.A."/>
            <person name="Lipzen A."/>
            <person name="Lundell T."/>
            <person name="Morin E."/>
            <person name="Murat C."/>
            <person name="Riley R."/>
            <person name="Ohm R."/>
            <person name="Sun H."/>
            <person name="Tunlid A."/>
            <person name="Henrissat B."/>
            <person name="Grigoriev I.V."/>
            <person name="Hibbett D.S."/>
            <person name="Martin F."/>
        </authorList>
    </citation>
    <scope>NUCLEOTIDE SEQUENCE [LARGE SCALE GENOMIC DNA]</scope>
    <source>
        <strain evidence="8">F 1598</strain>
    </source>
</reference>
<dbReference type="GO" id="GO:0003755">
    <property type="term" value="F:peptidyl-prolyl cis-trans isomerase activity"/>
    <property type="evidence" value="ECO:0007669"/>
    <property type="project" value="UniProtKB-UniRule"/>
</dbReference>